<dbReference type="Pfam" id="PF01926">
    <property type="entry name" value="MMR_HSR1"/>
    <property type="match status" value="1"/>
</dbReference>
<dbReference type="GO" id="GO:0005739">
    <property type="term" value="C:mitochondrion"/>
    <property type="evidence" value="ECO:0007669"/>
    <property type="project" value="TreeGrafter"/>
</dbReference>
<organism evidence="4 5">
    <name type="scientific">Rozella allomycis (strain CSF55)</name>
    <dbReference type="NCBI Taxonomy" id="988480"/>
    <lineage>
        <taxon>Eukaryota</taxon>
        <taxon>Fungi</taxon>
        <taxon>Fungi incertae sedis</taxon>
        <taxon>Cryptomycota</taxon>
        <taxon>Cryptomycota incertae sedis</taxon>
        <taxon>Rozella</taxon>
    </lineage>
</organism>
<dbReference type="Gene3D" id="3.40.50.300">
    <property type="entry name" value="P-loop containing nucleotide triphosphate hydrolases"/>
    <property type="match status" value="1"/>
</dbReference>
<dbReference type="STRING" id="988480.A0A075ANU8"/>
<dbReference type="AlphaFoldDB" id="A0A075ANU8"/>
<dbReference type="InterPro" id="IPR027417">
    <property type="entry name" value="P-loop_NTPase"/>
</dbReference>
<dbReference type="Proteomes" id="UP000030755">
    <property type="component" value="Unassembled WGS sequence"/>
</dbReference>
<dbReference type="Gene3D" id="1.10.1580.10">
    <property type="match status" value="1"/>
</dbReference>
<dbReference type="PANTHER" id="PTHR45782">
    <property type="entry name" value="MITOCHONDRIAL RIBOSOME-ASSOCIATED GTPASE 1"/>
    <property type="match status" value="1"/>
</dbReference>
<dbReference type="GO" id="GO:0032543">
    <property type="term" value="P:mitochondrial translation"/>
    <property type="evidence" value="ECO:0007669"/>
    <property type="project" value="TreeGrafter"/>
</dbReference>
<dbReference type="SUPFAM" id="SSF52540">
    <property type="entry name" value="P-loop containing nucleoside triphosphate hydrolases"/>
    <property type="match status" value="1"/>
</dbReference>
<sequence length="275" mass="31270">MTKGLQCAAINAKCRKDVSNVLDTVKKIFLPDNDRVLKPRTKMIIVGAPNVGKSTLINNFRSMALGIAGKAVPVGKIPGITKTTVSKYALYDPGQMIKVNQHPLVYMLDSPGILVPNITNMNIACKLLIVGCVKEGMIEPVIAAKQFIKLMNEARNEKYFKFIGLNAPVSEDEEHKFLRQICNHHKIFKSGGDYDFQRAFEFVLRRFRDGHFGRISLDEPHDLGCLKKELQMKRFMKSLTRRERKEVKDSRSSNEMEIQERVQNFLGRESINLDD</sequence>
<dbReference type="GO" id="GO:0003924">
    <property type="term" value="F:GTPase activity"/>
    <property type="evidence" value="ECO:0007669"/>
    <property type="project" value="TreeGrafter"/>
</dbReference>
<protein>
    <recommendedName>
        <fullName evidence="3">G domain-containing protein</fullName>
    </recommendedName>
</protein>
<evidence type="ECO:0000256" key="1">
    <source>
        <dbReference type="ARBA" id="ARBA00022741"/>
    </source>
</evidence>
<dbReference type="InterPro" id="IPR023179">
    <property type="entry name" value="GTP-bd_ortho_bundle_sf"/>
</dbReference>
<accession>A0A075ANU8</accession>
<evidence type="ECO:0000256" key="2">
    <source>
        <dbReference type="ARBA" id="ARBA00023134"/>
    </source>
</evidence>
<gene>
    <name evidence="4" type="ORF">O9G_000096</name>
</gene>
<keyword evidence="5" id="KW-1185">Reference proteome</keyword>
<reference evidence="4 5" key="1">
    <citation type="journal article" date="2013" name="Curr. Biol.">
        <title>Shared signatures of parasitism and phylogenomics unite Cryptomycota and microsporidia.</title>
        <authorList>
            <person name="James T.Y."/>
            <person name="Pelin A."/>
            <person name="Bonen L."/>
            <person name="Ahrendt S."/>
            <person name="Sain D."/>
            <person name="Corradi N."/>
            <person name="Stajich J.E."/>
        </authorList>
    </citation>
    <scope>NUCLEOTIDE SEQUENCE [LARGE SCALE GENOMIC DNA]</scope>
    <source>
        <strain evidence="4 5">CSF55</strain>
    </source>
</reference>
<keyword evidence="1" id="KW-0547">Nucleotide-binding</keyword>
<keyword evidence="2" id="KW-0342">GTP-binding</keyword>
<dbReference type="PANTHER" id="PTHR45782:SF4">
    <property type="entry name" value="MITOCHONDRIAL RIBOSOME-ASSOCIATED GTPASE 1"/>
    <property type="match status" value="1"/>
</dbReference>
<dbReference type="OMA" id="RAENTEY"/>
<feature type="domain" description="G" evidence="3">
    <location>
        <begin position="43"/>
        <end position="115"/>
    </location>
</feature>
<evidence type="ECO:0000313" key="5">
    <source>
        <dbReference type="Proteomes" id="UP000030755"/>
    </source>
</evidence>
<dbReference type="EMBL" id="KE561209">
    <property type="protein sequence ID" value="EPZ31617.1"/>
    <property type="molecule type" value="Genomic_DNA"/>
</dbReference>
<evidence type="ECO:0000313" key="4">
    <source>
        <dbReference type="EMBL" id="EPZ31617.1"/>
    </source>
</evidence>
<dbReference type="GO" id="GO:0005525">
    <property type="term" value="F:GTP binding"/>
    <property type="evidence" value="ECO:0007669"/>
    <property type="project" value="UniProtKB-KW"/>
</dbReference>
<dbReference type="InterPro" id="IPR006073">
    <property type="entry name" value="GTP-bd"/>
</dbReference>
<proteinExistence type="predicted"/>
<dbReference type="HOGENOM" id="CLU_1012486_0_0_1"/>
<name>A0A075ANU8_ROZAC</name>
<evidence type="ECO:0000259" key="3">
    <source>
        <dbReference type="Pfam" id="PF01926"/>
    </source>
</evidence>
<dbReference type="OrthoDB" id="269151at2759"/>